<organism evidence="1 2">
    <name type="scientific">Pleurodeles waltl</name>
    <name type="common">Iberian ribbed newt</name>
    <dbReference type="NCBI Taxonomy" id="8319"/>
    <lineage>
        <taxon>Eukaryota</taxon>
        <taxon>Metazoa</taxon>
        <taxon>Chordata</taxon>
        <taxon>Craniata</taxon>
        <taxon>Vertebrata</taxon>
        <taxon>Euteleostomi</taxon>
        <taxon>Amphibia</taxon>
        <taxon>Batrachia</taxon>
        <taxon>Caudata</taxon>
        <taxon>Salamandroidea</taxon>
        <taxon>Salamandridae</taxon>
        <taxon>Pleurodelinae</taxon>
        <taxon>Pleurodeles</taxon>
    </lineage>
</organism>
<reference evidence="1" key="1">
    <citation type="journal article" date="2022" name="bioRxiv">
        <title>Sequencing and chromosome-scale assembly of the giantPleurodeles waltlgenome.</title>
        <authorList>
            <person name="Brown T."/>
            <person name="Elewa A."/>
            <person name="Iarovenko S."/>
            <person name="Subramanian E."/>
            <person name="Araus A.J."/>
            <person name="Petzold A."/>
            <person name="Susuki M."/>
            <person name="Suzuki K.-i.T."/>
            <person name="Hayashi T."/>
            <person name="Toyoda A."/>
            <person name="Oliveira C."/>
            <person name="Osipova E."/>
            <person name="Leigh N.D."/>
            <person name="Simon A."/>
            <person name="Yun M.H."/>
        </authorList>
    </citation>
    <scope>NUCLEOTIDE SEQUENCE</scope>
    <source>
        <strain evidence="1">20211129_DDA</strain>
        <tissue evidence="1">Liver</tissue>
    </source>
</reference>
<evidence type="ECO:0000313" key="2">
    <source>
        <dbReference type="Proteomes" id="UP001066276"/>
    </source>
</evidence>
<dbReference type="Proteomes" id="UP001066276">
    <property type="component" value="Chromosome 2_1"/>
</dbReference>
<evidence type="ECO:0000313" key="1">
    <source>
        <dbReference type="EMBL" id="KAJ1203713.1"/>
    </source>
</evidence>
<gene>
    <name evidence="1" type="ORF">NDU88_007494</name>
</gene>
<dbReference type="InterPro" id="IPR004244">
    <property type="entry name" value="Transposase_22"/>
</dbReference>
<name>A0AAV7VQZ1_PLEWA</name>
<dbReference type="Gene3D" id="3.30.70.1820">
    <property type="entry name" value="L1 transposable element, RRM domain"/>
    <property type="match status" value="1"/>
</dbReference>
<protein>
    <submittedName>
        <fullName evidence="1">Uncharacterized protein</fullName>
    </submittedName>
</protein>
<keyword evidence="2" id="KW-1185">Reference proteome</keyword>
<dbReference type="AlphaFoldDB" id="A0AAV7VQZ1"/>
<comment type="caution">
    <text evidence="1">The sequence shown here is derived from an EMBL/GenBank/DDBJ whole genome shotgun (WGS) entry which is preliminary data.</text>
</comment>
<proteinExistence type="predicted"/>
<sequence>MLYVAPEDPPKAMDRIRQKVEYNEEVKQGFVVSQNNQKGIQDVCEALAVKMDILTQRTQIWEIQVTQLINETVEKHTKDIDVLKITGKQNTERLEALENNARRNNIKIMNVPEGVEGDNIKMFVVGLLSQGGVWEGPEDFLSQDIQRVHRDPFRRSPGATKPRRILVNFLTYAMKGKILSTALKTVTLSANGVSFEVRSDVSRMTSNRQWELGKRLDEIRKLGAVRK</sequence>
<dbReference type="EMBL" id="JANPWB010000003">
    <property type="protein sequence ID" value="KAJ1203713.1"/>
    <property type="molecule type" value="Genomic_DNA"/>
</dbReference>
<dbReference type="PANTHER" id="PTHR11505">
    <property type="entry name" value="L1 TRANSPOSABLE ELEMENT-RELATED"/>
    <property type="match status" value="1"/>
</dbReference>
<accession>A0AAV7VQZ1</accession>